<dbReference type="RefSeq" id="WP_135440668.1">
    <property type="nucleotide sequence ID" value="NZ_SRLE01000001.1"/>
</dbReference>
<evidence type="ECO:0000259" key="1">
    <source>
        <dbReference type="Pfam" id="PF00561"/>
    </source>
</evidence>
<dbReference type="AlphaFoldDB" id="A0A4Z0M984"/>
<protein>
    <submittedName>
        <fullName evidence="2">Alpha/beta hydrolase</fullName>
    </submittedName>
</protein>
<dbReference type="Proteomes" id="UP000298050">
    <property type="component" value="Unassembled WGS sequence"/>
</dbReference>
<reference evidence="2 3" key="1">
    <citation type="submission" date="2019-04" db="EMBL/GenBank/DDBJ databases">
        <title>Taxonomy of novel Haliea sp. from mangrove soil of West Coast of India.</title>
        <authorList>
            <person name="Verma A."/>
            <person name="Kumar P."/>
            <person name="Krishnamurthi S."/>
        </authorList>
    </citation>
    <scope>NUCLEOTIDE SEQUENCE [LARGE SCALE GENOMIC DNA]</scope>
    <source>
        <strain evidence="2 3">SAOS-164</strain>
    </source>
</reference>
<gene>
    <name evidence="2" type="ORF">E4634_00640</name>
</gene>
<sequence>MPFTQSAERAIHYIQMPSERGAQAEHVVLIHGLATSLAFWYLQIAPALAKYFNVLLYDLSGHGRSRMPKSGYTPREMADDLRDLMDHLNIEKAHVIAHSFGGLVALQFARHYRPRLITLTIADSQLYSLRARKQPWEHGRKIQAVLRKSGLDVDVGDPFFGYRMLKEAARMQVDDQHADVEALREWVHPFIGKAGKRGARQWLKLLDTTEAEREIMTNDGISDEVLAELDLPTLAVYGEISQALTSGRRLVELMPQAQLTVVPGAGHFFPASRPKMLIGAWSSFTRVGDEHA</sequence>
<dbReference type="PANTHER" id="PTHR43798">
    <property type="entry name" value="MONOACYLGLYCEROL LIPASE"/>
    <property type="match status" value="1"/>
</dbReference>
<dbReference type="EMBL" id="SRLE01000001">
    <property type="protein sequence ID" value="TGD76091.1"/>
    <property type="molecule type" value="Genomic_DNA"/>
</dbReference>
<dbReference type="InterPro" id="IPR050266">
    <property type="entry name" value="AB_hydrolase_sf"/>
</dbReference>
<feature type="domain" description="AB hydrolase-1" evidence="1">
    <location>
        <begin position="26"/>
        <end position="269"/>
    </location>
</feature>
<dbReference type="InterPro" id="IPR000073">
    <property type="entry name" value="AB_hydrolase_1"/>
</dbReference>
<dbReference type="InterPro" id="IPR029058">
    <property type="entry name" value="AB_hydrolase_fold"/>
</dbReference>
<dbReference type="SUPFAM" id="SSF53474">
    <property type="entry name" value="alpha/beta-Hydrolases"/>
    <property type="match status" value="1"/>
</dbReference>
<proteinExistence type="predicted"/>
<dbReference type="PANTHER" id="PTHR43798:SF33">
    <property type="entry name" value="HYDROLASE, PUTATIVE (AFU_ORTHOLOGUE AFUA_2G14860)-RELATED"/>
    <property type="match status" value="1"/>
</dbReference>
<name>A0A4Z0M984_9GAMM</name>
<dbReference type="OrthoDB" id="6117067at2"/>
<accession>A0A4Z0M984</accession>
<organism evidence="2 3">
    <name type="scientific">Mangrovimicrobium sediminis</name>
    <dbReference type="NCBI Taxonomy" id="2562682"/>
    <lineage>
        <taxon>Bacteria</taxon>
        <taxon>Pseudomonadati</taxon>
        <taxon>Pseudomonadota</taxon>
        <taxon>Gammaproteobacteria</taxon>
        <taxon>Cellvibrionales</taxon>
        <taxon>Halieaceae</taxon>
        <taxon>Mangrovimicrobium</taxon>
    </lineage>
</organism>
<keyword evidence="2" id="KW-0378">Hydrolase</keyword>
<dbReference type="GO" id="GO:0016020">
    <property type="term" value="C:membrane"/>
    <property type="evidence" value="ECO:0007669"/>
    <property type="project" value="TreeGrafter"/>
</dbReference>
<dbReference type="Gene3D" id="3.40.50.1820">
    <property type="entry name" value="alpha/beta hydrolase"/>
    <property type="match status" value="1"/>
</dbReference>
<evidence type="ECO:0000313" key="2">
    <source>
        <dbReference type="EMBL" id="TGD76091.1"/>
    </source>
</evidence>
<keyword evidence="3" id="KW-1185">Reference proteome</keyword>
<evidence type="ECO:0000313" key="3">
    <source>
        <dbReference type="Proteomes" id="UP000298050"/>
    </source>
</evidence>
<dbReference type="GO" id="GO:0016787">
    <property type="term" value="F:hydrolase activity"/>
    <property type="evidence" value="ECO:0007669"/>
    <property type="project" value="UniProtKB-KW"/>
</dbReference>
<comment type="caution">
    <text evidence="2">The sequence shown here is derived from an EMBL/GenBank/DDBJ whole genome shotgun (WGS) entry which is preliminary data.</text>
</comment>
<dbReference type="Pfam" id="PF00561">
    <property type="entry name" value="Abhydrolase_1"/>
    <property type="match status" value="1"/>
</dbReference>